<evidence type="ECO:0000256" key="1">
    <source>
        <dbReference type="SAM" id="MobiDB-lite"/>
    </source>
</evidence>
<feature type="region of interest" description="Disordered" evidence="1">
    <location>
        <begin position="1"/>
        <end position="20"/>
    </location>
</feature>
<name>A0A427AA82_ENSVE</name>
<protein>
    <submittedName>
        <fullName evidence="2">Uncharacterized protein</fullName>
    </submittedName>
</protein>
<dbReference type="EMBL" id="AMZH03003182">
    <property type="protein sequence ID" value="RRT73138.1"/>
    <property type="molecule type" value="Genomic_DNA"/>
</dbReference>
<comment type="caution">
    <text evidence="2">The sequence shown here is derived from an EMBL/GenBank/DDBJ whole genome shotgun (WGS) entry which is preliminary data.</text>
</comment>
<dbReference type="AlphaFoldDB" id="A0A427AA82"/>
<organism evidence="2 3">
    <name type="scientific">Ensete ventricosum</name>
    <name type="common">Abyssinian banana</name>
    <name type="synonym">Musa ensete</name>
    <dbReference type="NCBI Taxonomy" id="4639"/>
    <lineage>
        <taxon>Eukaryota</taxon>
        <taxon>Viridiplantae</taxon>
        <taxon>Streptophyta</taxon>
        <taxon>Embryophyta</taxon>
        <taxon>Tracheophyta</taxon>
        <taxon>Spermatophyta</taxon>
        <taxon>Magnoliopsida</taxon>
        <taxon>Liliopsida</taxon>
        <taxon>Zingiberales</taxon>
        <taxon>Musaceae</taxon>
        <taxon>Ensete</taxon>
    </lineage>
</organism>
<sequence length="106" mass="10793">MGGQPRPGFLQGQPATDWPPAWERSAVAKAPCKGATGYGQGPLHRGRLGAARPQGWQAPTGTVACRAAPTGAANCTMAPAMGAHQWPAHKGLLARGEAARVTPTCG</sequence>
<accession>A0A427AA82</accession>
<reference evidence="2 3" key="1">
    <citation type="journal article" date="2014" name="Agronomy (Basel)">
        <title>A Draft Genome Sequence for Ensete ventricosum, the Drought-Tolerant Tree Against Hunger.</title>
        <authorList>
            <person name="Harrison J."/>
            <person name="Moore K.A."/>
            <person name="Paszkiewicz K."/>
            <person name="Jones T."/>
            <person name="Grant M."/>
            <person name="Ambacheew D."/>
            <person name="Muzemil S."/>
            <person name="Studholme D.J."/>
        </authorList>
    </citation>
    <scope>NUCLEOTIDE SEQUENCE [LARGE SCALE GENOMIC DNA]</scope>
</reference>
<dbReference type="Proteomes" id="UP000287651">
    <property type="component" value="Unassembled WGS sequence"/>
</dbReference>
<gene>
    <name evidence="2" type="ORF">B296_00011319</name>
</gene>
<evidence type="ECO:0000313" key="2">
    <source>
        <dbReference type="EMBL" id="RRT73138.1"/>
    </source>
</evidence>
<feature type="region of interest" description="Disordered" evidence="1">
    <location>
        <begin position="33"/>
        <end position="56"/>
    </location>
</feature>
<evidence type="ECO:0000313" key="3">
    <source>
        <dbReference type="Proteomes" id="UP000287651"/>
    </source>
</evidence>
<proteinExistence type="predicted"/>